<keyword evidence="3" id="KW-0808">Transferase</keyword>
<dbReference type="InterPro" id="IPR001206">
    <property type="entry name" value="Diacylglycerol_kinase_cat_dom"/>
</dbReference>
<dbReference type="InterPro" id="IPR045540">
    <property type="entry name" value="YegS/DAGK_C"/>
</dbReference>
<evidence type="ECO:0000256" key="2">
    <source>
        <dbReference type="ARBA" id="ARBA00005983"/>
    </source>
</evidence>
<keyword evidence="7" id="KW-0444">Lipid biosynthesis</keyword>
<dbReference type="Pfam" id="PF19279">
    <property type="entry name" value="YegS_C"/>
    <property type="match status" value="1"/>
</dbReference>
<organism evidence="11 12">
    <name type="scientific">Marinactinospora thermotolerans DSM 45154</name>
    <dbReference type="NCBI Taxonomy" id="1122192"/>
    <lineage>
        <taxon>Bacteria</taxon>
        <taxon>Bacillati</taxon>
        <taxon>Actinomycetota</taxon>
        <taxon>Actinomycetes</taxon>
        <taxon>Streptosporangiales</taxon>
        <taxon>Nocardiopsidaceae</taxon>
        <taxon>Marinactinospora</taxon>
    </lineage>
</organism>
<dbReference type="EMBL" id="FUWS01000003">
    <property type="protein sequence ID" value="SJZ80903.1"/>
    <property type="molecule type" value="Genomic_DNA"/>
</dbReference>
<comment type="similarity">
    <text evidence="2">Belongs to the diacylglycerol/lipid kinase family.</text>
</comment>
<comment type="cofactor">
    <cofactor evidence="1">
        <name>Mg(2+)</name>
        <dbReference type="ChEBI" id="CHEBI:18420"/>
    </cofactor>
</comment>
<feature type="compositionally biased region" description="Pro residues" evidence="9">
    <location>
        <begin position="1"/>
        <end position="23"/>
    </location>
</feature>
<dbReference type="Proteomes" id="UP000190637">
    <property type="component" value="Unassembled WGS sequence"/>
</dbReference>
<evidence type="ECO:0000256" key="5">
    <source>
        <dbReference type="ARBA" id="ARBA00022777"/>
    </source>
</evidence>
<accession>A0A1T4NNX4</accession>
<evidence type="ECO:0000256" key="3">
    <source>
        <dbReference type="ARBA" id="ARBA00022679"/>
    </source>
</evidence>
<evidence type="ECO:0000256" key="7">
    <source>
        <dbReference type="ARBA" id="ARBA00023209"/>
    </source>
</evidence>
<keyword evidence="5 11" id="KW-0418">Kinase</keyword>
<dbReference type="GO" id="GO:0008654">
    <property type="term" value="P:phospholipid biosynthetic process"/>
    <property type="evidence" value="ECO:0007669"/>
    <property type="project" value="UniProtKB-KW"/>
</dbReference>
<dbReference type="PANTHER" id="PTHR12358">
    <property type="entry name" value="SPHINGOSINE KINASE"/>
    <property type="match status" value="1"/>
</dbReference>
<keyword evidence="8" id="KW-1208">Phospholipid metabolism</keyword>
<dbReference type="SMART" id="SM00046">
    <property type="entry name" value="DAGKc"/>
    <property type="match status" value="1"/>
</dbReference>
<reference evidence="11 12" key="1">
    <citation type="submission" date="2017-02" db="EMBL/GenBank/DDBJ databases">
        <authorList>
            <person name="Peterson S.W."/>
        </authorList>
    </citation>
    <scope>NUCLEOTIDE SEQUENCE [LARGE SCALE GENOMIC DNA]</scope>
    <source>
        <strain evidence="11 12">DSM 45154</strain>
    </source>
</reference>
<evidence type="ECO:0000256" key="6">
    <source>
        <dbReference type="ARBA" id="ARBA00022840"/>
    </source>
</evidence>
<evidence type="ECO:0000313" key="12">
    <source>
        <dbReference type="Proteomes" id="UP000190637"/>
    </source>
</evidence>
<name>A0A1T4NNX4_9ACTN</name>
<dbReference type="PANTHER" id="PTHR12358:SF106">
    <property type="entry name" value="LIPID KINASE YEGS"/>
    <property type="match status" value="1"/>
</dbReference>
<dbReference type="AlphaFoldDB" id="A0A1T4NNX4"/>
<feature type="region of interest" description="Disordered" evidence="9">
    <location>
        <begin position="1"/>
        <end position="28"/>
    </location>
</feature>
<keyword evidence="6" id="KW-0067">ATP-binding</keyword>
<keyword evidence="4" id="KW-0547">Nucleotide-binding</keyword>
<keyword evidence="7" id="KW-0443">Lipid metabolism</keyword>
<dbReference type="RefSeq" id="WP_235000835.1">
    <property type="nucleotide sequence ID" value="NZ_FUWS01000003.1"/>
</dbReference>
<protein>
    <submittedName>
        <fullName evidence="11">Diacylglycerol kinase family enzyme</fullName>
    </submittedName>
</protein>
<evidence type="ECO:0000256" key="9">
    <source>
        <dbReference type="SAM" id="MobiDB-lite"/>
    </source>
</evidence>
<dbReference type="Pfam" id="PF00781">
    <property type="entry name" value="DAGK_cat"/>
    <property type="match status" value="1"/>
</dbReference>
<dbReference type="GO" id="GO:0005524">
    <property type="term" value="F:ATP binding"/>
    <property type="evidence" value="ECO:0007669"/>
    <property type="project" value="UniProtKB-KW"/>
</dbReference>
<proteinExistence type="inferred from homology"/>
<dbReference type="Gene3D" id="3.40.50.10330">
    <property type="entry name" value="Probable inorganic polyphosphate/atp-NAD kinase, domain 1"/>
    <property type="match status" value="1"/>
</dbReference>
<dbReference type="PROSITE" id="PS50146">
    <property type="entry name" value="DAGK"/>
    <property type="match status" value="1"/>
</dbReference>
<dbReference type="InterPro" id="IPR050187">
    <property type="entry name" value="Lipid_Phosphate_FormReg"/>
</dbReference>
<dbReference type="SUPFAM" id="SSF111331">
    <property type="entry name" value="NAD kinase/diacylglycerol kinase-like"/>
    <property type="match status" value="1"/>
</dbReference>
<keyword evidence="12" id="KW-1185">Reference proteome</keyword>
<evidence type="ECO:0000256" key="1">
    <source>
        <dbReference type="ARBA" id="ARBA00001946"/>
    </source>
</evidence>
<dbReference type="Gene3D" id="2.60.200.40">
    <property type="match status" value="1"/>
</dbReference>
<gene>
    <name evidence="11" type="ORF">SAMN02745673_01527</name>
</gene>
<dbReference type="GO" id="GO:0005886">
    <property type="term" value="C:plasma membrane"/>
    <property type="evidence" value="ECO:0007669"/>
    <property type="project" value="TreeGrafter"/>
</dbReference>
<dbReference type="InterPro" id="IPR017438">
    <property type="entry name" value="ATP-NAD_kinase_N"/>
</dbReference>
<dbReference type="InterPro" id="IPR016064">
    <property type="entry name" value="NAD/diacylglycerol_kinase_sf"/>
</dbReference>
<evidence type="ECO:0000313" key="11">
    <source>
        <dbReference type="EMBL" id="SJZ80903.1"/>
    </source>
</evidence>
<evidence type="ECO:0000259" key="10">
    <source>
        <dbReference type="PROSITE" id="PS50146"/>
    </source>
</evidence>
<dbReference type="GO" id="GO:0016301">
    <property type="term" value="F:kinase activity"/>
    <property type="evidence" value="ECO:0007669"/>
    <property type="project" value="UniProtKB-KW"/>
</dbReference>
<feature type="domain" description="DAGKc" evidence="10">
    <location>
        <begin position="28"/>
        <end position="150"/>
    </location>
</feature>
<evidence type="ECO:0000256" key="4">
    <source>
        <dbReference type="ARBA" id="ARBA00022741"/>
    </source>
</evidence>
<evidence type="ECO:0000256" key="8">
    <source>
        <dbReference type="ARBA" id="ARBA00023264"/>
    </source>
</evidence>
<dbReference type="STRING" id="1122192.SAMN02745673_01527"/>
<sequence length="314" mass="32989">MSPGTPSTPPPPIRPPRPAPAHPVPARSQARRFTALVNPVSGDGRAEPGLLRRAGAVVRTERTRDSAHATEAAEAAAEAGDVVVAVGGDGLVRDVAQGVVAAGGTMGIVPAGRGNDLARRLGLPASPRELARVLLEGRPRAVDVIEVGEGTIVVGNVYAGVDSAANLLVNELRGLPPLLLYRLAPVWAMLRWRVPRYTLTLDGRSITLRGHTVSVANSGTYGHGLRMVPQAVLDDGVLRVMTVDAVSRHRLVPFMLRARKGTHTGMAGVRIVTAREVVIAADRPVPLYGDGEDLGELPARLRVRPGALNLLSPA</sequence>
<keyword evidence="7" id="KW-0594">Phospholipid biosynthesis</keyword>